<dbReference type="eggNOG" id="ENOG502RZD1">
    <property type="taxonomic scope" value="Eukaryota"/>
</dbReference>
<dbReference type="Gene3D" id="3.90.1200.10">
    <property type="match status" value="1"/>
</dbReference>
<feature type="transmembrane region" description="Helical" evidence="1">
    <location>
        <begin position="353"/>
        <end position="369"/>
    </location>
</feature>
<sequence>MTNSERQRDEEVPKWLTKDFIENSLRKIYNSETFKIKSFFTTMATAVGDHYCSQMFRVNYEYTIRDNNTDKKSSVIVKTMPPGDLGKFLSKMPSFDVESEALGIILPRVHEMMAKVYPKQPKLWPDCYYYRGSPENIIVMEDLKLSGFVLGNRFQGLDYEHSSLVIESLAKLHATSFVLLQEKPETFENLIKIFSKVDNVEILQNTTEGTINFLIEDMKSWNDFDKKSIYIDKLSKVEVLKRVLDVWKNNDGNLKVLIHGDSWLNNYMFKYGTDGKLSGMKFVDFQITSVHSPAMDLVCFIFSSVLHDNKLEMIDVLLEKYYKIFSGTLKKFGRNPEMIYPFEELKRNFQSKLFWGFIVFCVFVPLMMMPKKDVVHPENFIMKTQNEFRKKAFGSDKIRKLLIRMMGYFIDKNVI</sequence>
<dbReference type="SMART" id="SM00587">
    <property type="entry name" value="CHK"/>
    <property type="match status" value="1"/>
</dbReference>
<dbReference type="SUPFAM" id="SSF56112">
    <property type="entry name" value="Protein kinase-like (PK-like)"/>
    <property type="match status" value="1"/>
</dbReference>
<evidence type="ECO:0000313" key="4">
    <source>
        <dbReference type="EnsemblMetazoa" id="PHUM571990-PA"/>
    </source>
</evidence>
<feature type="domain" description="CHK kinase-like" evidence="2">
    <location>
        <begin position="138"/>
        <end position="331"/>
    </location>
</feature>
<reference evidence="3" key="2">
    <citation type="submission" date="2007-04" db="EMBL/GenBank/DDBJ databases">
        <title>The genome of the human body louse.</title>
        <authorList>
            <consortium name="The Human Body Louse Genome Consortium"/>
            <person name="Kirkness E."/>
            <person name="Walenz B."/>
            <person name="Hass B."/>
            <person name="Bruggner R."/>
            <person name="Strausberg R."/>
        </authorList>
    </citation>
    <scope>NUCLEOTIDE SEQUENCE</scope>
    <source>
        <strain evidence="3">USDA</strain>
    </source>
</reference>
<reference evidence="3" key="1">
    <citation type="submission" date="2007-04" db="EMBL/GenBank/DDBJ databases">
        <title>Annotation of Pediculus humanus corporis strain USDA.</title>
        <authorList>
            <person name="Kirkness E."/>
            <person name="Hannick L."/>
            <person name="Hass B."/>
            <person name="Bruggner R."/>
            <person name="Lawson D."/>
            <person name="Bidwell S."/>
            <person name="Joardar V."/>
            <person name="Caler E."/>
            <person name="Walenz B."/>
            <person name="Inman J."/>
            <person name="Schobel S."/>
            <person name="Galinsky K."/>
            <person name="Amedeo P."/>
            <person name="Strausberg R."/>
        </authorList>
    </citation>
    <scope>NUCLEOTIDE SEQUENCE</scope>
    <source>
        <strain evidence="3">USDA</strain>
    </source>
</reference>
<gene>
    <name evidence="4" type="primary">8234927</name>
    <name evidence="3" type="ORF">Phum_PHUM571990</name>
</gene>
<dbReference type="AlphaFoldDB" id="E0W1A1"/>
<dbReference type="RefSeq" id="XP_002432145.1">
    <property type="nucleotide sequence ID" value="XM_002432100.1"/>
</dbReference>
<dbReference type="Pfam" id="PF02958">
    <property type="entry name" value="EcKL"/>
    <property type="match status" value="1"/>
</dbReference>
<evidence type="ECO:0000256" key="1">
    <source>
        <dbReference type="SAM" id="Phobius"/>
    </source>
</evidence>
<dbReference type="InterPro" id="IPR011009">
    <property type="entry name" value="Kinase-like_dom_sf"/>
</dbReference>
<dbReference type="HOGENOM" id="CLU_010718_6_0_1"/>
<dbReference type="InterPro" id="IPR004119">
    <property type="entry name" value="EcKL"/>
</dbReference>
<keyword evidence="5" id="KW-1185">Reference proteome</keyword>
<dbReference type="OrthoDB" id="8250698at2759"/>
<accession>E0W1A1</accession>
<dbReference type="VEuPathDB" id="VectorBase:PHUM571990"/>
<organism>
    <name type="scientific">Pediculus humanus subsp. corporis</name>
    <name type="common">Body louse</name>
    <dbReference type="NCBI Taxonomy" id="121224"/>
    <lineage>
        <taxon>Eukaryota</taxon>
        <taxon>Metazoa</taxon>
        <taxon>Ecdysozoa</taxon>
        <taxon>Arthropoda</taxon>
        <taxon>Hexapoda</taxon>
        <taxon>Insecta</taxon>
        <taxon>Pterygota</taxon>
        <taxon>Neoptera</taxon>
        <taxon>Paraneoptera</taxon>
        <taxon>Psocodea</taxon>
        <taxon>Troctomorpha</taxon>
        <taxon>Phthiraptera</taxon>
        <taxon>Anoplura</taxon>
        <taxon>Pediculidae</taxon>
        <taxon>Pediculus</taxon>
    </lineage>
</organism>
<keyword evidence="1" id="KW-0812">Transmembrane</keyword>
<dbReference type="KEGG" id="phu:Phum_PHUM571990"/>
<evidence type="ECO:0000313" key="5">
    <source>
        <dbReference type="Proteomes" id="UP000009046"/>
    </source>
</evidence>
<evidence type="ECO:0000313" key="3">
    <source>
        <dbReference type="EMBL" id="EEB19407.1"/>
    </source>
</evidence>
<dbReference type="EnsemblMetazoa" id="PHUM571990-RA">
    <property type="protein sequence ID" value="PHUM571990-PA"/>
    <property type="gene ID" value="PHUM571990"/>
</dbReference>
<evidence type="ECO:0000259" key="2">
    <source>
        <dbReference type="SMART" id="SM00587"/>
    </source>
</evidence>
<dbReference type="PANTHER" id="PTHR11012:SF56">
    <property type="entry name" value="CHK KINASE-LIKE DOMAIN-CONTAINING PROTEIN-RELATED"/>
    <property type="match status" value="1"/>
</dbReference>
<name>E0W1A1_PEDHC</name>
<dbReference type="InterPro" id="IPR015897">
    <property type="entry name" value="CHK_kinase-like"/>
</dbReference>
<proteinExistence type="predicted"/>
<dbReference type="PANTHER" id="PTHR11012">
    <property type="entry name" value="PROTEIN KINASE-LIKE DOMAIN-CONTAINING"/>
    <property type="match status" value="1"/>
</dbReference>
<reference evidence="4" key="3">
    <citation type="submission" date="2021-02" db="UniProtKB">
        <authorList>
            <consortium name="EnsemblMetazoa"/>
        </authorList>
    </citation>
    <scope>IDENTIFICATION</scope>
    <source>
        <strain evidence="4">USDA</strain>
    </source>
</reference>
<dbReference type="GeneID" id="8234927"/>
<dbReference type="EMBL" id="AAZO01006951">
    <property type="status" value="NOT_ANNOTATED_CDS"/>
    <property type="molecule type" value="Genomic_DNA"/>
</dbReference>
<dbReference type="InParanoid" id="E0W1A1"/>
<dbReference type="FunCoup" id="E0W1A1">
    <property type="interactions" value="22"/>
</dbReference>
<keyword evidence="1" id="KW-1133">Transmembrane helix</keyword>
<dbReference type="EMBL" id="DS235867">
    <property type="protein sequence ID" value="EEB19407.1"/>
    <property type="molecule type" value="Genomic_DNA"/>
</dbReference>
<protein>
    <recommendedName>
        <fullName evidence="2">CHK kinase-like domain-containing protein</fullName>
    </recommendedName>
</protein>
<dbReference type="CTD" id="8234927"/>
<keyword evidence="1" id="KW-0472">Membrane</keyword>
<dbReference type="Proteomes" id="UP000009046">
    <property type="component" value="Unassembled WGS sequence"/>
</dbReference>